<evidence type="ECO:0000259" key="1">
    <source>
        <dbReference type="Pfam" id="PF13460"/>
    </source>
</evidence>
<dbReference type="InterPro" id="IPR016040">
    <property type="entry name" value="NAD(P)-bd_dom"/>
</dbReference>
<protein>
    <submittedName>
        <fullName evidence="2">NAD(P)H-binding protein</fullName>
    </submittedName>
</protein>
<keyword evidence="3" id="KW-1185">Reference proteome</keyword>
<dbReference type="InterPro" id="IPR036291">
    <property type="entry name" value="NAD(P)-bd_dom_sf"/>
</dbReference>
<proteinExistence type="predicted"/>
<dbReference type="Proteomes" id="UP001176468">
    <property type="component" value="Unassembled WGS sequence"/>
</dbReference>
<evidence type="ECO:0000313" key="3">
    <source>
        <dbReference type="Proteomes" id="UP001176468"/>
    </source>
</evidence>
<accession>A0ABT8ZYS4</accession>
<feature type="domain" description="NAD(P)-binding" evidence="1">
    <location>
        <begin position="7"/>
        <end position="185"/>
    </location>
</feature>
<dbReference type="EMBL" id="JAUQSZ010000006">
    <property type="protein sequence ID" value="MDO7842729.1"/>
    <property type="molecule type" value="Genomic_DNA"/>
</dbReference>
<organism evidence="2 3">
    <name type="scientific">Sphingomonas immobilis</name>
    <dbReference type="NCBI Taxonomy" id="3063997"/>
    <lineage>
        <taxon>Bacteria</taxon>
        <taxon>Pseudomonadati</taxon>
        <taxon>Pseudomonadota</taxon>
        <taxon>Alphaproteobacteria</taxon>
        <taxon>Sphingomonadales</taxon>
        <taxon>Sphingomonadaceae</taxon>
        <taxon>Sphingomonas</taxon>
    </lineage>
</organism>
<dbReference type="PANTHER" id="PTHR43355">
    <property type="entry name" value="FLAVIN REDUCTASE (NADPH)"/>
    <property type="match status" value="1"/>
</dbReference>
<dbReference type="InterPro" id="IPR051606">
    <property type="entry name" value="Polyketide_Oxido-like"/>
</dbReference>
<comment type="caution">
    <text evidence="2">The sequence shown here is derived from an EMBL/GenBank/DDBJ whole genome shotgun (WGS) entry which is preliminary data.</text>
</comment>
<dbReference type="Gene3D" id="3.40.50.720">
    <property type="entry name" value="NAD(P)-binding Rossmann-like Domain"/>
    <property type="match status" value="1"/>
</dbReference>
<name>A0ABT8ZYS4_9SPHN</name>
<gene>
    <name evidence="2" type="ORF">Q5H94_10355</name>
</gene>
<dbReference type="Pfam" id="PF13460">
    <property type="entry name" value="NAD_binding_10"/>
    <property type="match status" value="1"/>
</dbReference>
<sequence length="201" mass="21025">MKVAVVGATGRAGSEIVGELARRGHEVLAIARKPGEAAERVTPLALDAADSAALSEALRGQDAVVTARRFADTDAAAMIGAVTASGVPRLLVVGGAASLRTADGKRLFDSAHFPEAYRAEAGAGIAFLDLLKASEGLDWTFLSPSMLFDTGPRTGGYRSGKDDLLHDAEGISFISFADYAIAMADEIESPKHSRERFTVGY</sequence>
<dbReference type="RefSeq" id="WP_304561184.1">
    <property type="nucleotide sequence ID" value="NZ_JAUQSZ010000006.1"/>
</dbReference>
<dbReference type="SUPFAM" id="SSF51735">
    <property type="entry name" value="NAD(P)-binding Rossmann-fold domains"/>
    <property type="match status" value="1"/>
</dbReference>
<dbReference type="PANTHER" id="PTHR43355:SF2">
    <property type="entry name" value="FLAVIN REDUCTASE (NADPH)"/>
    <property type="match status" value="1"/>
</dbReference>
<evidence type="ECO:0000313" key="2">
    <source>
        <dbReference type="EMBL" id="MDO7842729.1"/>
    </source>
</evidence>
<reference evidence="2" key="1">
    <citation type="submission" date="2023-07" db="EMBL/GenBank/DDBJ databases">
        <authorList>
            <person name="Kim M.K."/>
        </authorList>
    </citation>
    <scope>NUCLEOTIDE SEQUENCE</scope>
    <source>
        <strain evidence="2">CA1-15</strain>
    </source>
</reference>